<dbReference type="InterPro" id="IPR035965">
    <property type="entry name" value="PAS-like_dom_sf"/>
</dbReference>
<dbReference type="SMART" id="SM00387">
    <property type="entry name" value="HATPase_c"/>
    <property type="match status" value="1"/>
</dbReference>
<evidence type="ECO:0000259" key="8">
    <source>
        <dbReference type="PROSITE" id="PS50113"/>
    </source>
</evidence>
<evidence type="ECO:0000256" key="2">
    <source>
        <dbReference type="ARBA" id="ARBA00012438"/>
    </source>
</evidence>
<dbReference type="InterPro" id="IPR000014">
    <property type="entry name" value="PAS"/>
</dbReference>
<feature type="domain" description="Histidine kinase" evidence="5">
    <location>
        <begin position="313"/>
        <end position="532"/>
    </location>
</feature>
<dbReference type="PROSITE" id="PS50113">
    <property type="entry name" value="PAC"/>
    <property type="match status" value="1"/>
</dbReference>
<dbReference type="NCBIfam" id="TIGR00229">
    <property type="entry name" value="sensory_box"/>
    <property type="match status" value="1"/>
</dbReference>
<evidence type="ECO:0000259" key="7">
    <source>
        <dbReference type="PROSITE" id="PS50112"/>
    </source>
</evidence>
<dbReference type="Pfam" id="PF00512">
    <property type="entry name" value="HisKA"/>
    <property type="match status" value="1"/>
</dbReference>
<dbReference type="Gene3D" id="3.30.450.20">
    <property type="entry name" value="PAS domain"/>
    <property type="match status" value="1"/>
</dbReference>
<evidence type="ECO:0000313" key="10">
    <source>
        <dbReference type="Proteomes" id="UP001139319"/>
    </source>
</evidence>
<keyword evidence="10" id="KW-1185">Reference proteome</keyword>
<evidence type="ECO:0000259" key="6">
    <source>
        <dbReference type="PROSITE" id="PS50110"/>
    </source>
</evidence>
<proteinExistence type="predicted"/>
<dbReference type="Proteomes" id="UP001139319">
    <property type="component" value="Unassembled WGS sequence"/>
</dbReference>
<dbReference type="RefSeq" id="WP_253967923.1">
    <property type="nucleotide sequence ID" value="NZ_JAMFTH010000002.1"/>
</dbReference>
<dbReference type="PROSITE" id="PS50109">
    <property type="entry name" value="HIS_KIN"/>
    <property type="match status" value="1"/>
</dbReference>
<dbReference type="SMART" id="SM00388">
    <property type="entry name" value="HisKA"/>
    <property type="match status" value="1"/>
</dbReference>
<gene>
    <name evidence="9" type="ORF">M6D89_10000</name>
</gene>
<dbReference type="Pfam" id="PF00072">
    <property type="entry name" value="Response_reg"/>
    <property type="match status" value="2"/>
</dbReference>
<dbReference type="GO" id="GO:0000155">
    <property type="term" value="F:phosphorelay sensor kinase activity"/>
    <property type="evidence" value="ECO:0007669"/>
    <property type="project" value="InterPro"/>
</dbReference>
<feature type="domain" description="Response regulatory" evidence="6">
    <location>
        <begin position="697"/>
        <end position="815"/>
    </location>
</feature>
<evidence type="ECO:0000256" key="4">
    <source>
        <dbReference type="PROSITE-ProRule" id="PRU00169"/>
    </source>
</evidence>
<dbReference type="EMBL" id="JAMFTH010000002">
    <property type="protein sequence ID" value="MCP8899632.1"/>
    <property type="molecule type" value="Genomic_DNA"/>
</dbReference>
<dbReference type="InterPro" id="IPR036097">
    <property type="entry name" value="HisK_dim/P_sf"/>
</dbReference>
<dbReference type="Gene3D" id="3.30.565.10">
    <property type="entry name" value="Histidine kinase-like ATPase, C-terminal domain"/>
    <property type="match status" value="1"/>
</dbReference>
<evidence type="ECO:0000256" key="3">
    <source>
        <dbReference type="ARBA" id="ARBA00022553"/>
    </source>
</evidence>
<dbReference type="SMART" id="SM00091">
    <property type="entry name" value="PAS"/>
    <property type="match status" value="1"/>
</dbReference>
<dbReference type="Pfam" id="PF08447">
    <property type="entry name" value="PAS_3"/>
    <property type="match status" value="1"/>
</dbReference>
<evidence type="ECO:0000256" key="1">
    <source>
        <dbReference type="ARBA" id="ARBA00000085"/>
    </source>
</evidence>
<keyword evidence="3 4" id="KW-0597">Phosphoprotein</keyword>
<organism evidence="9 10">
    <name type="scientific">Gilvimarinus xylanilyticus</name>
    <dbReference type="NCBI Taxonomy" id="2944139"/>
    <lineage>
        <taxon>Bacteria</taxon>
        <taxon>Pseudomonadati</taxon>
        <taxon>Pseudomonadota</taxon>
        <taxon>Gammaproteobacteria</taxon>
        <taxon>Cellvibrionales</taxon>
        <taxon>Cellvibrionaceae</taxon>
        <taxon>Gilvimarinus</taxon>
    </lineage>
</organism>
<dbReference type="InterPro" id="IPR000700">
    <property type="entry name" value="PAS-assoc_C"/>
</dbReference>
<feature type="modified residue" description="4-aspartylphosphate" evidence="4">
    <location>
        <position position="605"/>
    </location>
</feature>
<name>A0A9X2I553_9GAMM</name>
<dbReference type="InterPro" id="IPR001789">
    <property type="entry name" value="Sig_transdc_resp-reg_receiver"/>
</dbReference>
<dbReference type="SUPFAM" id="SSF55785">
    <property type="entry name" value="PYP-like sensor domain (PAS domain)"/>
    <property type="match status" value="1"/>
</dbReference>
<dbReference type="AlphaFoldDB" id="A0A9X2I553"/>
<dbReference type="InterPro" id="IPR013655">
    <property type="entry name" value="PAS_fold_3"/>
</dbReference>
<dbReference type="PANTHER" id="PTHR45339">
    <property type="entry name" value="HYBRID SIGNAL TRANSDUCTION HISTIDINE KINASE J"/>
    <property type="match status" value="1"/>
</dbReference>
<dbReference type="SUPFAM" id="SSF52172">
    <property type="entry name" value="CheY-like"/>
    <property type="match status" value="2"/>
</dbReference>
<dbReference type="PROSITE" id="PS50112">
    <property type="entry name" value="PAS"/>
    <property type="match status" value="1"/>
</dbReference>
<dbReference type="InterPro" id="IPR005467">
    <property type="entry name" value="His_kinase_dom"/>
</dbReference>
<reference evidence="9" key="2">
    <citation type="submission" date="2023-01" db="EMBL/GenBank/DDBJ databases">
        <title>Gilvimarinus xylanilyticus HB14 isolated from Caulerpa lentillifera aquaculture base in Hainan, China.</title>
        <authorList>
            <person name="Zhang Y.-J."/>
        </authorList>
    </citation>
    <scope>NUCLEOTIDE SEQUENCE</scope>
    <source>
        <strain evidence="9">HB14</strain>
    </source>
</reference>
<dbReference type="InterPro" id="IPR003661">
    <property type="entry name" value="HisK_dim/P_dom"/>
</dbReference>
<dbReference type="PROSITE" id="PS50110">
    <property type="entry name" value="RESPONSE_REGULATORY"/>
    <property type="match status" value="2"/>
</dbReference>
<evidence type="ECO:0000313" key="9">
    <source>
        <dbReference type="EMBL" id="MCP8899632.1"/>
    </source>
</evidence>
<dbReference type="InterPro" id="IPR011006">
    <property type="entry name" value="CheY-like_superfamily"/>
</dbReference>
<dbReference type="Gene3D" id="1.10.287.130">
    <property type="match status" value="1"/>
</dbReference>
<reference evidence="9" key="1">
    <citation type="submission" date="2022-05" db="EMBL/GenBank/DDBJ databases">
        <authorList>
            <person name="Sun H.-N."/>
        </authorList>
    </citation>
    <scope>NUCLEOTIDE SEQUENCE</scope>
    <source>
        <strain evidence="9">HB14</strain>
    </source>
</reference>
<dbReference type="EC" id="2.7.13.3" evidence="2"/>
<feature type="domain" description="PAC" evidence="8">
    <location>
        <begin position="242"/>
        <end position="295"/>
    </location>
</feature>
<dbReference type="SMART" id="SM00448">
    <property type="entry name" value="REC"/>
    <property type="match status" value="2"/>
</dbReference>
<feature type="domain" description="Response regulatory" evidence="6">
    <location>
        <begin position="551"/>
        <end position="674"/>
    </location>
</feature>
<dbReference type="CDD" id="cd17546">
    <property type="entry name" value="REC_hyHK_CKI1_RcsC-like"/>
    <property type="match status" value="1"/>
</dbReference>
<dbReference type="CDD" id="cd00130">
    <property type="entry name" value="PAS"/>
    <property type="match status" value="1"/>
</dbReference>
<dbReference type="SUPFAM" id="SSF47384">
    <property type="entry name" value="Homodimeric domain of signal transducing histidine kinase"/>
    <property type="match status" value="1"/>
</dbReference>
<dbReference type="CDD" id="cd00082">
    <property type="entry name" value="HisKA"/>
    <property type="match status" value="1"/>
</dbReference>
<accession>A0A9X2I553</accession>
<dbReference type="InterPro" id="IPR003594">
    <property type="entry name" value="HATPase_dom"/>
</dbReference>
<dbReference type="Gene3D" id="3.40.50.2300">
    <property type="match status" value="2"/>
</dbReference>
<feature type="domain" description="PAS" evidence="7">
    <location>
        <begin position="165"/>
        <end position="238"/>
    </location>
</feature>
<comment type="caution">
    <text evidence="9">The sequence shown here is derived from an EMBL/GenBank/DDBJ whole genome shotgun (WGS) entry which is preliminary data.</text>
</comment>
<protein>
    <recommendedName>
        <fullName evidence="2">histidine kinase</fullName>
        <ecNumber evidence="2">2.7.13.3</ecNumber>
    </recommendedName>
</protein>
<feature type="modified residue" description="4-aspartylphosphate" evidence="4">
    <location>
        <position position="748"/>
    </location>
</feature>
<dbReference type="PANTHER" id="PTHR45339:SF5">
    <property type="entry name" value="HISTIDINE KINASE"/>
    <property type="match status" value="1"/>
</dbReference>
<sequence length="833" mass="93595">MAKDPNNKDLNTLEARNADLEQALAERSDEPAYGELQPHLELLQGDLKPANLTLSLELLSAQLQLSGLTLWRLSSRDQWHVLASQSEHLQPPAKNQLLPPAGETLDASSGSGQLLALYQDQRPIAVWQLPETPLLPRARKLLEAVGRTMHDAAARMLANQRLAENEERYQHIIAAAQPNLWEWNTQTDQVHFNQHYLALLGYESRERAGNLQTLAQYFLHPEDARNVLDQLRQGLRQQCRELNLEHRLQHRDGRVLWARCHCLFTGFDESGRATHCYAYSTDITEHIEDKHQVLETHARAEAASNAKAKFMASMSHEIRTPMNAIIGLSHLLQDTQLSTLQESYLNSIHSAADSLLQTVNQVFDYAKLESHKVLLEHSHFDLEQVLERVARLFEDSSLHNHARITFDIADDVPRFMRGDATRLSHIISQLMRLALQHPDSDRLTFLAHLVDAQNDSLCLRFSVIDYTTGLSKSDLTALKAELKQPQLIDPHNDIAFGLHICNRLVQLMHGELNVASSVDEGTIFSFTANLEKSHIGAQRIQQNADACKALKLLVVDDNQLALDILTKSANKLIDHVDAALDAHSALGKIERAEKDKKPYDLVLIDYKMPLKNGLETAREIKCSTQLHQKPKIFLVSSFQRDEIFTQYSDTEYVDDFLNKPVSDSRLLDAIFRALPQHAQSSDNANRLNEFPALNGRQMLLVEDNMVNQQVARGLLRKAGIVVTSADNGQQALDILAEREQPFDAILMDIEMPVLDGISATQKIRRMPTFAATPIIAVTAQAMSGDRQSCLNAGMNEYLSKPLKPQELYQTLNDLLSSTQAPATALSLPPQSRD</sequence>
<dbReference type="SUPFAM" id="SSF55874">
    <property type="entry name" value="ATPase domain of HSP90 chaperone/DNA topoisomerase II/histidine kinase"/>
    <property type="match status" value="1"/>
</dbReference>
<dbReference type="Pfam" id="PF02518">
    <property type="entry name" value="HATPase_c"/>
    <property type="match status" value="1"/>
</dbReference>
<dbReference type="InterPro" id="IPR036890">
    <property type="entry name" value="HATPase_C_sf"/>
</dbReference>
<comment type="catalytic activity">
    <reaction evidence="1">
        <text>ATP + protein L-histidine = ADP + protein N-phospho-L-histidine.</text>
        <dbReference type="EC" id="2.7.13.3"/>
    </reaction>
</comment>
<evidence type="ECO:0000259" key="5">
    <source>
        <dbReference type="PROSITE" id="PS50109"/>
    </source>
</evidence>